<protein>
    <submittedName>
        <fullName evidence="5">Oxidoreductase</fullName>
    </submittedName>
</protein>
<dbReference type="SUPFAM" id="SSF51905">
    <property type="entry name" value="FAD/NAD(P)-binding domain"/>
    <property type="match status" value="1"/>
</dbReference>
<dbReference type="SUPFAM" id="SSF46977">
    <property type="entry name" value="Succinate dehydrogenase/fumarate reductase flavoprotein C-terminal domain"/>
    <property type="match status" value="1"/>
</dbReference>
<dbReference type="EMBL" id="CP014579">
    <property type="protein sequence ID" value="ANB74990.1"/>
    <property type="molecule type" value="Genomic_DNA"/>
</dbReference>
<gene>
    <name evidence="5" type="ORF">AYM40_21385</name>
</gene>
<dbReference type="GO" id="GO:0009061">
    <property type="term" value="P:anaerobic respiration"/>
    <property type="evidence" value="ECO:0007669"/>
    <property type="project" value="TreeGrafter"/>
</dbReference>
<evidence type="ECO:0000259" key="4">
    <source>
        <dbReference type="Pfam" id="PF02910"/>
    </source>
</evidence>
<dbReference type="InterPro" id="IPR036188">
    <property type="entry name" value="FAD/NAD-bd_sf"/>
</dbReference>
<accession>A0A160FQ41</accession>
<feature type="domain" description="FAD-dependent oxidoreductase 2 FAD-binding" evidence="3">
    <location>
        <begin position="33"/>
        <end position="238"/>
    </location>
</feature>
<dbReference type="PANTHER" id="PTHR11632:SF51">
    <property type="entry name" value="SUCCINATE DEHYDROGENASE [UBIQUINONE] FLAVOPROTEIN SUBUNIT, MITOCHONDRIAL"/>
    <property type="match status" value="1"/>
</dbReference>
<dbReference type="PIRSF" id="PIRSF000171">
    <property type="entry name" value="SDHA_APRA_LASPO"/>
    <property type="match status" value="1"/>
</dbReference>
<keyword evidence="1" id="KW-0285">Flavoprotein</keyword>
<dbReference type="Pfam" id="PF02910">
    <property type="entry name" value="Succ_DH_flav_C"/>
    <property type="match status" value="1"/>
</dbReference>
<proteinExistence type="predicted"/>
<dbReference type="RefSeq" id="WP_063498288.1">
    <property type="nucleotide sequence ID" value="NZ_CP014579.1"/>
</dbReference>
<dbReference type="STRING" id="1804984.AYM40_21385"/>
<dbReference type="InterPro" id="IPR003953">
    <property type="entry name" value="FAD-dep_OxRdtase_2_FAD-bd"/>
</dbReference>
<organism evidence="5 6">
    <name type="scientific">Paraburkholderia phytofirmans OLGA172</name>
    <dbReference type="NCBI Taxonomy" id="1417228"/>
    <lineage>
        <taxon>Bacteria</taxon>
        <taxon>Pseudomonadati</taxon>
        <taxon>Pseudomonadota</taxon>
        <taxon>Betaproteobacteria</taxon>
        <taxon>Burkholderiales</taxon>
        <taxon>Burkholderiaceae</taxon>
        <taxon>Paraburkholderia</taxon>
    </lineage>
</organism>
<dbReference type="GO" id="GO:0009055">
    <property type="term" value="F:electron transfer activity"/>
    <property type="evidence" value="ECO:0007669"/>
    <property type="project" value="TreeGrafter"/>
</dbReference>
<dbReference type="InterPro" id="IPR037099">
    <property type="entry name" value="Fum_R/Succ_DH_flav-like_C_sf"/>
</dbReference>
<evidence type="ECO:0000313" key="6">
    <source>
        <dbReference type="Proteomes" id="UP000076852"/>
    </source>
</evidence>
<evidence type="ECO:0000259" key="3">
    <source>
        <dbReference type="Pfam" id="PF00890"/>
    </source>
</evidence>
<dbReference type="InterPro" id="IPR015939">
    <property type="entry name" value="Fum_Rdtase/Succ_DH_flav-like_C"/>
</dbReference>
<evidence type="ECO:0000256" key="1">
    <source>
        <dbReference type="ARBA" id="ARBA00022630"/>
    </source>
</evidence>
<dbReference type="Gene3D" id="3.50.50.60">
    <property type="entry name" value="FAD/NAD(P)-binding domain"/>
    <property type="match status" value="2"/>
</dbReference>
<dbReference type="KEGG" id="buz:AYM40_21385"/>
<feature type="domain" description="Fumarate reductase/succinate dehydrogenase flavoprotein-like C-terminal" evidence="4">
    <location>
        <begin position="446"/>
        <end position="518"/>
    </location>
</feature>
<keyword evidence="2" id="KW-0560">Oxidoreductase</keyword>
<dbReference type="PRINTS" id="PR00368">
    <property type="entry name" value="FADPNR"/>
</dbReference>
<dbReference type="GO" id="GO:0005886">
    <property type="term" value="C:plasma membrane"/>
    <property type="evidence" value="ECO:0007669"/>
    <property type="project" value="TreeGrafter"/>
</dbReference>
<dbReference type="PRINTS" id="PR00411">
    <property type="entry name" value="PNDRDTASEI"/>
</dbReference>
<dbReference type="Proteomes" id="UP000076852">
    <property type="component" value="Chromosome 2"/>
</dbReference>
<sequence>MSASTSGTVPAGTASYSSAHFSRQTRDLELKADVLVIGGGLAGAWAALGAARSGASVVLVDKGYCGTSGVTASGGPGHWWVPPDPAVRRAAIEKRSAAAEGLADERWMERVIDLTWRTLPTLAGHYDFPVDAQGVTQYRGLRGPEYMRAMRSLVQQAGVRILDQSPALELLADPSGGVAGARGVRRQEGDSWCVKSGAVVLATGGCAFLSRLLGSDTNTGDGYLMGVEAGAELSGMEFSNYYTVAPANSTMTRSMAYAFANYHDAGGRLLPIGAGPDSTRALAKALLEGPVFCRLSRMPNDIREMLPRVSPNVSLAFRRQGIDPFVDAFEVTLRGEGTVRGVGGLRVTDDECRTTVPGLYAAGDAASRENVAGAISGGGAQNSAWALSSGLWAGQGAARKALERRQRDAVLRPLGEAALRPSTQSAVGIDDAIRIVQGEMLPLDKNLFRDGPTLTSSLQTLDALWTEARSLSGTNVRDVVRARESAALVATGRWCYAAALARTESRGMHQRSDAPAQDPHLAVRIAAGGLERVWTRIPHHPLTSVLKEHL</sequence>
<dbReference type="OrthoDB" id="9805351at2"/>
<dbReference type="InterPro" id="IPR030664">
    <property type="entry name" value="SdhA/FrdA/AprA"/>
</dbReference>
<dbReference type="Gene3D" id="1.20.58.100">
    <property type="entry name" value="Fumarate reductase/succinate dehydrogenase flavoprotein-like, C-terminal domain"/>
    <property type="match status" value="1"/>
</dbReference>
<dbReference type="GO" id="GO:0000104">
    <property type="term" value="F:succinate dehydrogenase activity"/>
    <property type="evidence" value="ECO:0007669"/>
    <property type="project" value="TreeGrafter"/>
</dbReference>
<keyword evidence="6" id="KW-1185">Reference proteome</keyword>
<dbReference type="PANTHER" id="PTHR11632">
    <property type="entry name" value="SUCCINATE DEHYDROGENASE 2 FLAVOPROTEIN SUBUNIT"/>
    <property type="match status" value="1"/>
</dbReference>
<dbReference type="GO" id="GO:0050660">
    <property type="term" value="F:flavin adenine dinucleotide binding"/>
    <property type="evidence" value="ECO:0007669"/>
    <property type="project" value="TreeGrafter"/>
</dbReference>
<reference evidence="5 6" key="1">
    <citation type="journal article" date="2016" name="Gene">
        <title>PacBio SMRT assembly of a complex multi-replicon genome reveals chlorocatechol degradative operon in a region of genome plasticity.</title>
        <authorList>
            <person name="Ricker N."/>
            <person name="Shen S.Y."/>
            <person name="Goordial J."/>
            <person name="Jin S."/>
            <person name="Fulthorpe R.R."/>
        </authorList>
    </citation>
    <scope>NUCLEOTIDE SEQUENCE [LARGE SCALE GENOMIC DNA]</scope>
    <source>
        <strain evidence="5 6">OLGA172</strain>
    </source>
</reference>
<evidence type="ECO:0000256" key="2">
    <source>
        <dbReference type="ARBA" id="ARBA00023002"/>
    </source>
</evidence>
<name>A0A160FQ41_9BURK</name>
<evidence type="ECO:0000313" key="5">
    <source>
        <dbReference type="EMBL" id="ANB74990.1"/>
    </source>
</evidence>
<dbReference type="Pfam" id="PF00890">
    <property type="entry name" value="FAD_binding_2"/>
    <property type="match status" value="1"/>
</dbReference>
<dbReference type="AlphaFoldDB" id="A0A160FQ41"/>